<dbReference type="PANTHER" id="PTHR33480">
    <property type="entry name" value="SET DOMAIN-CONTAINING PROTEIN-RELATED"/>
    <property type="match status" value="1"/>
</dbReference>
<feature type="region of interest" description="Disordered" evidence="1">
    <location>
        <begin position="91"/>
        <end position="111"/>
    </location>
</feature>
<dbReference type="EMBL" id="GALX01000729">
    <property type="protein sequence ID" value="JAB67737.1"/>
    <property type="molecule type" value="Transcribed_RNA"/>
</dbReference>
<protein>
    <submittedName>
        <fullName evidence="2">Uncharacterized protein</fullName>
    </submittedName>
</protein>
<organism evidence="2">
    <name type="scientific">Anoplophora glabripennis</name>
    <name type="common">Asian longhorn beetle</name>
    <name type="synonym">Anoplophora nobilis</name>
    <dbReference type="NCBI Taxonomy" id="217634"/>
    <lineage>
        <taxon>Eukaryota</taxon>
        <taxon>Metazoa</taxon>
        <taxon>Ecdysozoa</taxon>
        <taxon>Arthropoda</taxon>
        <taxon>Hexapoda</taxon>
        <taxon>Insecta</taxon>
        <taxon>Pterygota</taxon>
        <taxon>Neoptera</taxon>
        <taxon>Endopterygota</taxon>
        <taxon>Coleoptera</taxon>
        <taxon>Polyphaga</taxon>
        <taxon>Cucujiformia</taxon>
        <taxon>Chrysomeloidea</taxon>
        <taxon>Cerambycidae</taxon>
        <taxon>Lamiinae</taxon>
        <taxon>Lamiini</taxon>
        <taxon>Anoplophora</taxon>
    </lineage>
</organism>
<dbReference type="AlphaFoldDB" id="V5H0G0"/>
<evidence type="ECO:0000256" key="1">
    <source>
        <dbReference type="SAM" id="MobiDB-lite"/>
    </source>
</evidence>
<evidence type="ECO:0000313" key="2">
    <source>
        <dbReference type="EMBL" id="JAB67737.1"/>
    </source>
</evidence>
<name>V5H0G0_ANOGL</name>
<sequence>LSNKNLNPEVNTNNFLSINTLEICENSPDLTLQQISNLNCFTKQDILKSPLQSQLTNEPTTFEMTTDTTDLSSESTTYEVTNTGFINIANISPKRSSTDSNKSNSNEKPKKKKWIKVKRLPDLCYYCELPVLNFARHIFRKHNDVSEVHKIMALKSNDLSRKRLIAALKKRGNHLQNLDACVKPVKKSHLPDRDPTECVPCKHCMGYFRPTQLWRHVKNCQQNAGGKTKYSHKTDAQDFLISHLQVDQKLKETVFPRMRPDKVSLTAKKTSLFVNMGLNISQVTEKNIKLIFAPEK</sequence>
<reference evidence="2" key="1">
    <citation type="submission" date="2013-07" db="EMBL/GenBank/DDBJ databases">
        <title>Midgut Transcriptome Profiling of Anoplphora glabripennis, a Lignocellulose Degrading, Wood-Boring Cerambycid.</title>
        <authorList>
            <person name="Scully E.D."/>
            <person name="Hoover K."/>
            <person name="Carlson J.E."/>
            <person name="Tien M."/>
            <person name="Geib S.M."/>
        </authorList>
    </citation>
    <scope>NUCLEOTIDE SEQUENCE</scope>
</reference>
<accession>V5H0G0</accession>
<proteinExistence type="predicted"/>
<feature type="non-terminal residue" evidence="2">
    <location>
        <position position="1"/>
    </location>
</feature>